<dbReference type="Gene3D" id="3.40.640.10">
    <property type="entry name" value="Type I PLP-dependent aspartate aminotransferase-like (Major domain)"/>
    <property type="match status" value="1"/>
</dbReference>
<evidence type="ECO:0000256" key="2">
    <source>
        <dbReference type="ARBA" id="ARBA00022898"/>
    </source>
</evidence>
<evidence type="ECO:0000259" key="7">
    <source>
        <dbReference type="PROSITE" id="PS50949"/>
    </source>
</evidence>
<keyword evidence="8" id="KW-0808">Transferase</keyword>
<accession>A0ABQ0AH86</accession>
<dbReference type="Pfam" id="PF00392">
    <property type="entry name" value="GntR"/>
    <property type="match status" value="1"/>
</dbReference>
<keyword evidence="2" id="KW-0663">Pyridoxal phosphate</keyword>
<dbReference type="PRINTS" id="PR00035">
    <property type="entry name" value="HTHGNTR"/>
</dbReference>
<evidence type="ECO:0000256" key="5">
    <source>
        <dbReference type="ARBA" id="ARBA00023163"/>
    </source>
</evidence>
<keyword evidence="9" id="KW-1185">Reference proteome</keyword>
<name>A0ABQ0AH86_9RHOB</name>
<dbReference type="SUPFAM" id="SSF53383">
    <property type="entry name" value="PLP-dependent transferases"/>
    <property type="match status" value="1"/>
</dbReference>
<comment type="similarity">
    <text evidence="1">In the C-terminal section; belongs to the class-I pyridoxal-phosphate-dependent aminotransferase family.</text>
</comment>
<evidence type="ECO:0000313" key="8">
    <source>
        <dbReference type="EMBL" id="GAA6195241.1"/>
    </source>
</evidence>
<gene>
    <name evidence="8" type="ORF">NBRC116598_06850</name>
</gene>
<dbReference type="SMART" id="SM00345">
    <property type="entry name" value="HTH_GNTR"/>
    <property type="match status" value="1"/>
</dbReference>
<sequence length="489" mass="53528">MKQTPWLGFSIDRDASTPVFEQICAAIRLRAASGDMAPGSKLPPTRVFATELGVSRSTIVTAYEQLVAEGYLSSQQGSGYRLCASGEVELTQVPAITAPQNSGASKRRGHEPSAASAPASDMAGVLPFRAGSPDMRLFPYRQWAKTVARICRSDPQAMFLGSGGFGSLALRQSICDHVAEWRGISASPEQVIVTAGATDALEICLHALAQSGDSVALEDPGYRPLQYFITSQGLTPDYLHVDDNGAVLPSGPVAPRLAILTPSHQFPLGGAMSPARRMEFIRWATETQAWIIEDDYDSEFRYAGRPIPAMAGFDHLHRTLYIGSFSKIFSNALRLGYLILPKPLVAGFANSIERFGPRASSMPQQPLADFIDSGEFYRHLRRVRRIYAERRRFLLHQLTQDFSAYGYCVDHQAGMQVVFHLTCALQDQEICTQAAEQGLSIEALSGFVQTPTPRACGYNGLLLGFCGYREEELKQGLGLLQQVLQQLSR</sequence>
<keyword evidence="3" id="KW-0805">Transcription regulation</keyword>
<dbReference type="PANTHER" id="PTHR46577:SF1">
    <property type="entry name" value="HTH-TYPE TRANSCRIPTIONAL REGULATORY PROTEIN GABR"/>
    <property type="match status" value="1"/>
</dbReference>
<keyword evidence="4" id="KW-0238">DNA-binding</keyword>
<dbReference type="InterPro" id="IPR015424">
    <property type="entry name" value="PyrdxlP-dep_Trfase"/>
</dbReference>
<evidence type="ECO:0000256" key="4">
    <source>
        <dbReference type="ARBA" id="ARBA00023125"/>
    </source>
</evidence>
<protein>
    <submittedName>
        <fullName evidence="8">PLP-dependent aminotransferase family protein</fullName>
    </submittedName>
</protein>
<dbReference type="PANTHER" id="PTHR46577">
    <property type="entry name" value="HTH-TYPE TRANSCRIPTIONAL REGULATORY PROTEIN GABR"/>
    <property type="match status" value="1"/>
</dbReference>
<evidence type="ECO:0000256" key="6">
    <source>
        <dbReference type="SAM" id="MobiDB-lite"/>
    </source>
</evidence>
<dbReference type="InterPro" id="IPR015421">
    <property type="entry name" value="PyrdxlP-dep_Trfase_major"/>
</dbReference>
<organism evidence="8 9">
    <name type="scientific">Pseudophaeobacter arcticus</name>
    <dbReference type="NCBI Taxonomy" id="385492"/>
    <lineage>
        <taxon>Bacteria</taxon>
        <taxon>Pseudomonadati</taxon>
        <taxon>Pseudomonadota</taxon>
        <taxon>Alphaproteobacteria</taxon>
        <taxon>Rhodobacterales</taxon>
        <taxon>Paracoccaceae</taxon>
        <taxon>Pseudophaeobacter</taxon>
    </lineage>
</organism>
<feature type="region of interest" description="Disordered" evidence="6">
    <location>
        <begin position="96"/>
        <end position="119"/>
    </location>
</feature>
<keyword evidence="8" id="KW-0032">Aminotransferase</keyword>
<dbReference type="RefSeq" id="WP_353397108.1">
    <property type="nucleotide sequence ID" value="NZ_BAABWU010000002.1"/>
</dbReference>
<dbReference type="InterPro" id="IPR036390">
    <property type="entry name" value="WH_DNA-bd_sf"/>
</dbReference>
<dbReference type="CDD" id="cd00609">
    <property type="entry name" value="AAT_like"/>
    <property type="match status" value="1"/>
</dbReference>
<comment type="caution">
    <text evidence="8">The sequence shown here is derived from an EMBL/GenBank/DDBJ whole genome shotgun (WGS) entry which is preliminary data.</text>
</comment>
<dbReference type="Pfam" id="PF00155">
    <property type="entry name" value="Aminotran_1_2"/>
    <property type="match status" value="1"/>
</dbReference>
<dbReference type="CDD" id="cd07377">
    <property type="entry name" value="WHTH_GntR"/>
    <property type="match status" value="1"/>
</dbReference>
<dbReference type="InterPro" id="IPR000524">
    <property type="entry name" value="Tscrpt_reg_HTH_GntR"/>
</dbReference>
<evidence type="ECO:0000313" key="9">
    <source>
        <dbReference type="Proteomes" id="UP001441944"/>
    </source>
</evidence>
<keyword evidence="5" id="KW-0804">Transcription</keyword>
<dbReference type="PROSITE" id="PS50949">
    <property type="entry name" value="HTH_GNTR"/>
    <property type="match status" value="1"/>
</dbReference>
<dbReference type="EMBL" id="BAABWU010000002">
    <property type="protein sequence ID" value="GAA6195241.1"/>
    <property type="molecule type" value="Genomic_DNA"/>
</dbReference>
<dbReference type="Proteomes" id="UP001441944">
    <property type="component" value="Unassembled WGS sequence"/>
</dbReference>
<dbReference type="GO" id="GO:0008483">
    <property type="term" value="F:transaminase activity"/>
    <property type="evidence" value="ECO:0007669"/>
    <property type="project" value="UniProtKB-KW"/>
</dbReference>
<dbReference type="SUPFAM" id="SSF46785">
    <property type="entry name" value="Winged helix' DNA-binding domain"/>
    <property type="match status" value="1"/>
</dbReference>
<feature type="domain" description="HTH gntR-type" evidence="7">
    <location>
        <begin position="17"/>
        <end position="85"/>
    </location>
</feature>
<dbReference type="Gene3D" id="1.10.10.10">
    <property type="entry name" value="Winged helix-like DNA-binding domain superfamily/Winged helix DNA-binding domain"/>
    <property type="match status" value="1"/>
</dbReference>
<dbReference type="InterPro" id="IPR036388">
    <property type="entry name" value="WH-like_DNA-bd_sf"/>
</dbReference>
<dbReference type="InterPro" id="IPR004839">
    <property type="entry name" value="Aminotransferase_I/II_large"/>
</dbReference>
<proteinExistence type="inferred from homology"/>
<dbReference type="InterPro" id="IPR051446">
    <property type="entry name" value="HTH_trans_reg/aminotransferase"/>
</dbReference>
<evidence type="ECO:0000256" key="3">
    <source>
        <dbReference type="ARBA" id="ARBA00023015"/>
    </source>
</evidence>
<reference evidence="8 9" key="1">
    <citation type="submission" date="2024-04" db="EMBL/GenBank/DDBJ databases">
        <title>Draft genome sequence of Pseudophaeobacter arcticus NBRC 116598.</title>
        <authorList>
            <person name="Miyakawa T."/>
            <person name="Kusuya Y."/>
            <person name="Miura T."/>
        </authorList>
    </citation>
    <scope>NUCLEOTIDE SEQUENCE [LARGE SCALE GENOMIC DNA]</scope>
    <source>
        <strain evidence="8 9">SU-CL00105</strain>
    </source>
</reference>
<evidence type="ECO:0000256" key="1">
    <source>
        <dbReference type="ARBA" id="ARBA00005384"/>
    </source>
</evidence>